<dbReference type="Proteomes" id="UP000005753">
    <property type="component" value="Chromosome"/>
</dbReference>
<dbReference type="InterPro" id="IPR043519">
    <property type="entry name" value="NT_sf"/>
</dbReference>
<evidence type="ECO:0000259" key="2">
    <source>
        <dbReference type="SMART" id="SM00954"/>
    </source>
</evidence>
<evidence type="ECO:0000313" key="4">
    <source>
        <dbReference type="Proteomes" id="UP000005753"/>
    </source>
</evidence>
<keyword evidence="4" id="KW-1185">Reference proteome</keyword>
<protein>
    <submittedName>
        <fullName evidence="3">Guanosine polyphosphate synthetase/pyrophosphohydrolase</fullName>
    </submittedName>
</protein>
<reference evidence="3 4" key="2">
    <citation type="submission" date="2012-02" db="EMBL/GenBank/DDBJ databases">
        <title>Improved High-Quality Draft sequence of Eubacterium cellulosolvens 6.</title>
        <authorList>
            <consortium name="US DOE Joint Genome Institute"/>
            <person name="Lucas S."/>
            <person name="Han J."/>
            <person name="Lapidus A."/>
            <person name="Cheng J.-F."/>
            <person name="Goodwin L."/>
            <person name="Pitluck S."/>
            <person name="Peters L."/>
            <person name="Mikhailova N."/>
            <person name="Gu W."/>
            <person name="Detter J.C."/>
            <person name="Han C."/>
            <person name="Tapia R."/>
            <person name="Land M."/>
            <person name="Hauser L."/>
            <person name="Kyrpides N."/>
            <person name="Ivanova N."/>
            <person name="Pagani I."/>
            <person name="Johnson E."/>
            <person name="Mukhopadhyay B."/>
            <person name="Anderson I."/>
            <person name="Woyke T."/>
        </authorList>
    </citation>
    <scope>NUCLEOTIDE SEQUENCE [LARGE SCALE GENOMIC DNA]</scope>
    <source>
        <strain evidence="3 4">6</strain>
    </source>
</reference>
<dbReference type="STRING" id="633697.EubceDRAFT1_0856"/>
<accession>I5ASB3</accession>
<reference evidence="3 4" key="1">
    <citation type="submission" date="2010-08" db="EMBL/GenBank/DDBJ databases">
        <authorList>
            <consortium name="US DOE Joint Genome Institute (JGI-PGF)"/>
            <person name="Lucas S."/>
            <person name="Copeland A."/>
            <person name="Lapidus A."/>
            <person name="Cheng J.-F."/>
            <person name="Bruce D."/>
            <person name="Goodwin L."/>
            <person name="Pitluck S."/>
            <person name="Land M.L."/>
            <person name="Hauser L."/>
            <person name="Chang Y.-J."/>
            <person name="Anderson I.J."/>
            <person name="Johnson E."/>
            <person name="Mulhopadhyay B."/>
            <person name="Kyrpides N."/>
            <person name="Woyke T.J."/>
        </authorList>
    </citation>
    <scope>NUCLEOTIDE SEQUENCE [LARGE SCALE GENOMIC DNA]</scope>
    <source>
        <strain evidence="3 4">6</strain>
    </source>
</reference>
<dbReference type="UniPathway" id="UPA00908">
    <property type="reaction ID" value="UER00884"/>
</dbReference>
<dbReference type="PANTHER" id="PTHR21262">
    <property type="entry name" value="GUANOSINE-3',5'-BIS DIPHOSPHATE 3'-PYROPHOSPHOHYDROLASE"/>
    <property type="match status" value="1"/>
</dbReference>
<feature type="domain" description="RelA/SpoT" evidence="2">
    <location>
        <begin position="91"/>
        <end position="264"/>
    </location>
</feature>
<dbReference type="GO" id="GO:0015970">
    <property type="term" value="P:guanosine tetraphosphate biosynthetic process"/>
    <property type="evidence" value="ECO:0007669"/>
    <property type="project" value="UniProtKB-UniPathway"/>
</dbReference>
<evidence type="ECO:0000256" key="1">
    <source>
        <dbReference type="ARBA" id="ARBA00004976"/>
    </source>
</evidence>
<dbReference type="Pfam" id="PF04607">
    <property type="entry name" value="RelA_SpoT"/>
    <property type="match status" value="1"/>
</dbReference>
<dbReference type="SMART" id="SM00954">
    <property type="entry name" value="RelA_SpoT"/>
    <property type="match status" value="1"/>
</dbReference>
<evidence type="ECO:0000313" key="3">
    <source>
        <dbReference type="EMBL" id="EIM56686.1"/>
    </source>
</evidence>
<dbReference type="PANTHER" id="PTHR21262:SF31">
    <property type="entry name" value="GTP PYROPHOSPHOKINASE"/>
    <property type="match status" value="1"/>
</dbReference>
<keyword evidence="3" id="KW-0378">Hydrolase</keyword>
<dbReference type="HOGENOM" id="CLU_843792_0_0_9"/>
<comment type="pathway">
    <text evidence="1">Purine metabolism; ppGpp biosynthesis; ppGpp from GTP: step 1/2.</text>
</comment>
<dbReference type="AlphaFoldDB" id="I5ASB3"/>
<dbReference type="EMBL" id="CM001487">
    <property type="protein sequence ID" value="EIM56686.1"/>
    <property type="molecule type" value="Genomic_DNA"/>
</dbReference>
<organism evidence="3 4">
    <name type="scientific">Eubacterium cellulosolvens (strain ATCC 43171 / JCM 9499 / 6)</name>
    <name type="common">Cillobacterium cellulosolvens</name>
    <dbReference type="NCBI Taxonomy" id="633697"/>
    <lineage>
        <taxon>Bacteria</taxon>
        <taxon>Bacillati</taxon>
        <taxon>Bacillota</taxon>
        <taxon>Clostridia</taxon>
        <taxon>Eubacteriales</taxon>
        <taxon>Eubacteriaceae</taxon>
        <taxon>Eubacterium</taxon>
    </lineage>
</organism>
<name>I5ASB3_EUBC6</name>
<dbReference type="GO" id="GO:0016787">
    <property type="term" value="F:hydrolase activity"/>
    <property type="evidence" value="ECO:0007669"/>
    <property type="project" value="UniProtKB-KW"/>
</dbReference>
<dbReference type="Gene3D" id="3.30.460.10">
    <property type="entry name" value="Beta Polymerase, domain 2"/>
    <property type="match status" value="1"/>
</dbReference>
<gene>
    <name evidence="3" type="ORF">EubceDRAFT1_0856</name>
</gene>
<dbReference type="eggNOG" id="COG0317">
    <property type="taxonomic scope" value="Bacteria"/>
</dbReference>
<dbReference type="InterPro" id="IPR007685">
    <property type="entry name" value="RelA_SpoT"/>
</dbReference>
<proteinExistence type="predicted"/>
<sequence length="366" mass="42835">MAGQKSCMIKLNDYLYDGDTIFHIIQNYARDLELHGSRTGNAIDIDHSNFLRHISDVLEHSDFLTSQSERIRGFSMGMAAKYPLLAFTFKGRIKSLIRAEEKFNGYIVQFIHDYYVINGKFPSEEELRDYLKRFHDLIAYRIVLSIPKCHLKPGEDKEEADIRYLYKIANELPRFMENRGFRKEVAKLGDHYQNYRNSPQLNEDVRKYYRDFVENPQESNYQALHIVFYDNLAQCYIEMQLRTKKMDDNAEIGKANHSVYEKQQKLERARRSLIPVGESIYFDEAYERGMELQHLDLSGLDVDMFAALDNHLINDGCGLYRSRLVLPYEHLSRYQSENYSLLEPTEKLIRKAGVGAGEFRVLTGTV</sequence>
<dbReference type="SUPFAM" id="SSF81301">
    <property type="entry name" value="Nucleotidyltransferase"/>
    <property type="match status" value="1"/>
</dbReference>